<reference evidence="1 2" key="1">
    <citation type="submission" date="2018-04" db="EMBL/GenBank/DDBJ databases">
        <title>Polynucleobacter sp. LimPoW16 genome.</title>
        <authorList>
            <person name="Hahn M.W."/>
        </authorList>
    </citation>
    <scope>NUCLEOTIDE SEQUENCE [LARGE SCALE GENOMIC DNA]</scope>
    <source>
        <strain evidence="1 2">LimPoW16</strain>
    </source>
</reference>
<name>A0A6M9PT89_9BURK</name>
<dbReference type="RefSeq" id="WP_173942148.1">
    <property type="nucleotide sequence ID" value="NZ_CBCSCD010000003.1"/>
</dbReference>
<evidence type="ECO:0000313" key="1">
    <source>
        <dbReference type="EMBL" id="QKM61995.1"/>
    </source>
</evidence>
<dbReference type="KEGG" id="pani:DCO16_02205"/>
<proteinExistence type="predicted"/>
<dbReference type="AlphaFoldDB" id="A0A6M9PT89"/>
<gene>
    <name evidence="1" type="ORF">DCO16_02205</name>
</gene>
<protein>
    <recommendedName>
        <fullName evidence="3">DUF4258 domain-containing protein</fullName>
    </recommendedName>
</protein>
<sequence>MSKLSKSQIQMQIRHAAEESINVTITLHASIRMRERKITNAMVFDVLRHGLLKREPETDLRHRGMQCQMERYCGGSNISVVVNVDFPSNGVIVITVFRVLWKIKCFITLMAA</sequence>
<evidence type="ECO:0000313" key="2">
    <source>
        <dbReference type="Proteomes" id="UP000500806"/>
    </source>
</evidence>
<dbReference type="Proteomes" id="UP000500806">
    <property type="component" value="Chromosome"/>
</dbReference>
<dbReference type="InterPro" id="IPR025354">
    <property type="entry name" value="DUF4258"/>
</dbReference>
<accession>A0A6M9PT89</accession>
<dbReference type="Pfam" id="PF14076">
    <property type="entry name" value="DUF4258"/>
    <property type="match status" value="1"/>
</dbReference>
<keyword evidence="2" id="KW-1185">Reference proteome</keyword>
<evidence type="ECO:0008006" key="3">
    <source>
        <dbReference type="Google" id="ProtNLM"/>
    </source>
</evidence>
<dbReference type="EMBL" id="CP028941">
    <property type="protein sequence ID" value="QKM61995.1"/>
    <property type="molecule type" value="Genomic_DNA"/>
</dbReference>
<organism evidence="1 2">
    <name type="scientific">Polynucleobacter antarcticus</name>
    <dbReference type="NCBI Taxonomy" id="1743162"/>
    <lineage>
        <taxon>Bacteria</taxon>
        <taxon>Pseudomonadati</taxon>
        <taxon>Pseudomonadota</taxon>
        <taxon>Betaproteobacteria</taxon>
        <taxon>Burkholderiales</taxon>
        <taxon>Burkholderiaceae</taxon>
        <taxon>Polynucleobacter</taxon>
    </lineage>
</organism>